<feature type="region of interest" description="Disordered" evidence="1">
    <location>
        <begin position="304"/>
        <end position="329"/>
    </location>
</feature>
<dbReference type="GO" id="GO:0010073">
    <property type="term" value="P:meristem maintenance"/>
    <property type="evidence" value="ECO:0007669"/>
    <property type="project" value="InterPro"/>
</dbReference>
<dbReference type="InterPro" id="IPR044824">
    <property type="entry name" value="MAIN-like"/>
</dbReference>
<feature type="non-terminal residue" evidence="3">
    <location>
        <position position="386"/>
    </location>
</feature>
<dbReference type="OrthoDB" id="593744at2759"/>
<dbReference type="AlphaFoldDB" id="A0A843WJX6"/>
<dbReference type="Proteomes" id="UP000652761">
    <property type="component" value="Unassembled WGS sequence"/>
</dbReference>
<dbReference type="Pfam" id="PF10536">
    <property type="entry name" value="PMD"/>
    <property type="match status" value="1"/>
</dbReference>
<accession>A0A843WJX6</accession>
<evidence type="ECO:0000259" key="2">
    <source>
        <dbReference type="Pfam" id="PF10536"/>
    </source>
</evidence>
<organism evidence="3 4">
    <name type="scientific">Colocasia esculenta</name>
    <name type="common">Wild taro</name>
    <name type="synonym">Arum esculentum</name>
    <dbReference type="NCBI Taxonomy" id="4460"/>
    <lineage>
        <taxon>Eukaryota</taxon>
        <taxon>Viridiplantae</taxon>
        <taxon>Streptophyta</taxon>
        <taxon>Embryophyta</taxon>
        <taxon>Tracheophyta</taxon>
        <taxon>Spermatophyta</taxon>
        <taxon>Magnoliopsida</taxon>
        <taxon>Liliopsida</taxon>
        <taxon>Araceae</taxon>
        <taxon>Aroideae</taxon>
        <taxon>Colocasieae</taxon>
        <taxon>Colocasia</taxon>
    </lineage>
</organism>
<evidence type="ECO:0000313" key="3">
    <source>
        <dbReference type="EMBL" id="MQM08006.1"/>
    </source>
</evidence>
<protein>
    <recommendedName>
        <fullName evidence="2">Aminotransferase-like plant mobile domain-containing protein</fullName>
    </recommendedName>
</protein>
<sequence length="386" mass="45357">KALIPDTSGNEIHIQYLGFLEDFAACGNLSWGSAVLAYLYRQLTWAALKKKRKWMGGCLHLLQLWCWERFHVAGPIHRPPLNRARDVCFGARWHRRLTREAPNRTWEFYTNEFDVIEESQIIWELYVLEDLSHVAAICRESSELWWAHVPMFCMVVIEEHMPERVWRQFGAPQVIPPAPERYDRKDGRGHAREKWLLYRARNIEWWNDRANTIMEPSTQEENQSQWRQWYGQQSNLYLTPFSEEPPTEYCPRRPIERALVDVTFRTRELLITNLEASYLDVKQEILKLQEDTLNKLQIKVPEYEQPSIPSGAEYTPGESSGGPNTCAHPWTSEQWPNIYDAQSHGISQIDIQMAQWTQDSGVLNALTPVRVPDASTTYYWRSTYTR</sequence>
<reference evidence="3" key="1">
    <citation type="submission" date="2017-07" db="EMBL/GenBank/DDBJ databases">
        <title>Taro Niue Genome Assembly and Annotation.</title>
        <authorList>
            <person name="Atibalentja N."/>
            <person name="Keating K."/>
            <person name="Fields C.J."/>
        </authorList>
    </citation>
    <scope>NUCLEOTIDE SEQUENCE</scope>
    <source>
        <strain evidence="3">Niue_2</strain>
        <tissue evidence="3">Leaf</tissue>
    </source>
</reference>
<evidence type="ECO:0000256" key="1">
    <source>
        <dbReference type="SAM" id="MobiDB-lite"/>
    </source>
</evidence>
<dbReference type="EMBL" id="NMUH01004009">
    <property type="protein sequence ID" value="MQM08006.1"/>
    <property type="molecule type" value="Genomic_DNA"/>
</dbReference>
<dbReference type="PANTHER" id="PTHR46033:SF8">
    <property type="entry name" value="PROTEIN MAINTENANCE OF MERISTEMS-LIKE"/>
    <property type="match status" value="1"/>
</dbReference>
<name>A0A843WJX6_COLES</name>
<gene>
    <name evidence="3" type="ORF">Taro_040851</name>
</gene>
<dbReference type="InterPro" id="IPR019557">
    <property type="entry name" value="AminoTfrase-like_pln_mobile"/>
</dbReference>
<feature type="domain" description="Aminotransferase-like plant mobile" evidence="2">
    <location>
        <begin position="3"/>
        <end position="230"/>
    </location>
</feature>
<comment type="caution">
    <text evidence="3">The sequence shown here is derived from an EMBL/GenBank/DDBJ whole genome shotgun (WGS) entry which is preliminary data.</text>
</comment>
<proteinExistence type="predicted"/>
<keyword evidence="4" id="KW-1185">Reference proteome</keyword>
<evidence type="ECO:0000313" key="4">
    <source>
        <dbReference type="Proteomes" id="UP000652761"/>
    </source>
</evidence>
<dbReference type="PANTHER" id="PTHR46033">
    <property type="entry name" value="PROTEIN MAIN-LIKE 2"/>
    <property type="match status" value="1"/>
</dbReference>